<keyword evidence="3 4" id="KW-0413">Isomerase</keyword>
<dbReference type="Gene3D" id="3.20.20.10">
    <property type="entry name" value="Alanine racemase"/>
    <property type="match status" value="1"/>
</dbReference>
<dbReference type="PRINTS" id="PR00992">
    <property type="entry name" value="ALARACEMASE"/>
</dbReference>
<dbReference type="Gene3D" id="2.40.37.10">
    <property type="entry name" value="Lyase, Ornithine Decarboxylase, Chain A, domain 1"/>
    <property type="match status" value="1"/>
</dbReference>
<dbReference type="InterPro" id="IPR011079">
    <property type="entry name" value="Ala_racemase_C"/>
</dbReference>
<sequence length="387" mass="41358">MVMNTDFPARAIIDLSALERNLQQLRKYDPNVQAMAIVKANAYGHGGAQIARAALEFGVKWFGVAQLAEARQLREALKDFPEARIFTWIFSPDADLESTVKADLDIAVSNPQTLLAIASAARVAGKKARIHLAVDTGMGREGALPENLAPLLSAAQLASADGTVAVSGIWSHLARGDEAGGGEQATARQLAAFEQACEEAEKRGFTGLVRHLSASSGLLWYPQAHFDLARYGIAMYGLTPNPARATTTSLSLTPIMRLEADLISVKKLPAGHPVSYGGTWVAPRDTYIGIVPLGYADGIDRHASGKIWVAANGQKYPQVGRICMDQFMVDLGCGQDGRPPLAPGATVRVWGDGSQGEPTADDWAQAAGTINYTIVTDLNPRVPRVYI</sequence>
<dbReference type="GO" id="GO:0008784">
    <property type="term" value="F:alanine racemase activity"/>
    <property type="evidence" value="ECO:0007669"/>
    <property type="project" value="UniProtKB-UniRule"/>
</dbReference>
<dbReference type="InterPro" id="IPR009006">
    <property type="entry name" value="Ala_racemase/Decarboxylase_C"/>
</dbReference>
<feature type="modified residue" description="N6-(pyridoxal phosphate)lysine" evidence="4 5">
    <location>
        <position position="39"/>
    </location>
</feature>
<dbReference type="HAMAP" id="MF_01201">
    <property type="entry name" value="Ala_racemase"/>
    <property type="match status" value="1"/>
</dbReference>
<dbReference type="FunFam" id="3.20.20.10:FF:000002">
    <property type="entry name" value="Alanine racemase"/>
    <property type="match status" value="1"/>
</dbReference>
<dbReference type="PANTHER" id="PTHR30511">
    <property type="entry name" value="ALANINE RACEMASE"/>
    <property type="match status" value="1"/>
</dbReference>
<evidence type="ECO:0000256" key="2">
    <source>
        <dbReference type="ARBA" id="ARBA00022898"/>
    </source>
</evidence>
<feature type="binding site" evidence="4 6">
    <location>
        <position position="140"/>
    </location>
    <ligand>
        <name>substrate</name>
    </ligand>
</feature>
<dbReference type="InterPro" id="IPR001608">
    <property type="entry name" value="Ala_racemase_N"/>
</dbReference>
<evidence type="ECO:0000313" key="8">
    <source>
        <dbReference type="EMBL" id="KXB79528.1"/>
    </source>
</evidence>
<feature type="active site" description="Proton acceptor; specific for D-alanine" evidence="4">
    <location>
        <position position="39"/>
    </location>
</feature>
<comment type="cofactor">
    <cofactor evidence="1 4 5">
        <name>pyridoxal 5'-phosphate</name>
        <dbReference type="ChEBI" id="CHEBI:597326"/>
    </cofactor>
</comment>
<dbReference type="Pfam" id="PF01168">
    <property type="entry name" value="Ala_racemase_N"/>
    <property type="match status" value="1"/>
</dbReference>
<evidence type="ECO:0000256" key="5">
    <source>
        <dbReference type="PIRSR" id="PIRSR600821-50"/>
    </source>
</evidence>
<dbReference type="AlphaFoldDB" id="A0AB34WX84"/>
<dbReference type="Proteomes" id="UP000070572">
    <property type="component" value="Unassembled WGS sequence"/>
</dbReference>
<dbReference type="SUPFAM" id="SSF51419">
    <property type="entry name" value="PLP-binding barrel"/>
    <property type="match status" value="1"/>
</dbReference>
<dbReference type="PANTHER" id="PTHR30511:SF0">
    <property type="entry name" value="ALANINE RACEMASE, CATABOLIC-RELATED"/>
    <property type="match status" value="1"/>
</dbReference>
<evidence type="ECO:0000313" key="9">
    <source>
        <dbReference type="Proteomes" id="UP000070572"/>
    </source>
</evidence>
<dbReference type="InterPro" id="IPR000821">
    <property type="entry name" value="Ala_racemase"/>
</dbReference>
<feature type="active site" description="Proton acceptor; specific for L-alanine" evidence="4">
    <location>
        <position position="276"/>
    </location>
</feature>
<dbReference type="Pfam" id="PF00842">
    <property type="entry name" value="Ala_racemase_C"/>
    <property type="match status" value="1"/>
</dbReference>
<comment type="similarity">
    <text evidence="4">Belongs to the alanine racemase family.</text>
</comment>
<keyword evidence="2 4" id="KW-0663">Pyridoxal phosphate</keyword>
<accession>A0AB34WX84</accession>
<evidence type="ECO:0000256" key="4">
    <source>
        <dbReference type="HAMAP-Rule" id="MF_01201"/>
    </source>
</evidence>
<dbReference type="GO" id="GO:0030632">
    <property type="term" value="P:D-alanine biosynthetic process"/>
    <property type="evidence" value="ECO:0007669"/>
    <property type="project" value="UniProtKB-UniRule"/>
</dbReference>
<dbReference type="PROSITE" id="PS00395">
    <property type="entry name" value="ALANINE_RACEMASE"/>
    <property type="match status" value="1"/>
</dbReference>
<reference evidence="8 9" key="1">
    <citation type="submission" date="2016-01" db="EMBL/GenBank/DDBJ databases">
        <authorList>
            <person name="Mitreva M."/>
            <person name="Pepin K.H."/>
            <person name="Mihindukulasuriya K.A."/>
            <person name="Fulton R."/>
            <person name="Fronick C."/>
            <person name="O'Laughlin M."/>
            <person name="Miner T."/>
            <person name="Herter B."/>
            <person name="Rosa B.A."/>
            <person name="Cordes M."/>
            <person name="Tomlinson C."/>
            <person name="Wollam A."/>
            <person name="Palsikar V.B."/>
            <person name="Mardis E.R."/>
            <person name="Wilson R.K."/>
        </authorList>
    </citation>
    <scope>NUCLEOTIDE SEQUENCE [LARGE SCALE GENOMIC DNA]</scope>
    <source>
        <strain evidence="8 9">DNF00696</strain>
    </source>
</reference>
<organism evidence="8 9">
    <name type="scientific">Varibaculum cambriense</name>
    <dbReference type="NCBI Taxonomy" id="184870"/>
    <lineage>
        <taxon>Bacteria</taxon>
        <taxon>Bacillati</taxon>
        <taxon>Actinomycetota</taxon>
        <taxon>Actinomycetes</taxon>
        <taxon>Actinomycetales</taxon>
        <taxon>Actinomycetaceae</taxon>
        <taxon>Varibaculum</taxon>
    </lineage>
</organism>
<dbReference type="SMART" id="SM01005">
    <property type="entry name" value="Ala_racemase_C"/>
    <property type="match status" value="1"/>
</dbReference>
<dbReference type="CDD" id="cd00430">
    <property type="entry name" value="PLPDE_III_AR"/>
    <property type="match status" value="1"/>
</dbReference>
<comment type="pathway">
    <text evidence="4">Amino-acid biosynthesis; D-alanine biosynthesis; D-alanine from L-alanine: step 1/1.</text>
</comment>
<comment type="catalytic activity">
    <reaction evidence="4">
        <text>L-alanine = D-alanine</text>
        <dbReference type="Rhea" id="RHEA:20249"/>
        <dbReference type="ChEBI" id="CHEBI:57416"/>
        <dbReference type="ChEBI" id="CHEBI:57972"/>
        <dbReference type="EC" id="5.1.1.1"/>
    </reaction>
</comment>
<feature type="domain" description="Alanine racemase C-terminal" evidence="7">
    <location>
        <begin position="255"/>
        <end position="387"/>
    </location>
</feature>
<feature type="binding site" evidence="4 6">
    <location>
        <position position="324"/>
    </location>
    <ligand>
        <name>substrate</name>
    </ligand>
</feature>
<evidence type="ECO:0000256" key="6">
    <source>
        <dbReference type="PIRSR" id="PIRSR600821-52"/>
    </source>
</evidence>
<comment type="caution">
    <text evidence="8">The sequence shown here is derived from an EMBL/GenBank/DDBJ whole genome shotgun (WGS) entry which is preliminary data.</text>
</comment>
<evidence type="ECO:0000256" key="3">
    <source>
        <dbReference type="ARBA" id="ARBA00023235"/>
    </source>
</evidence>
<name>A0AB34WX84_9ACTO</name>
<dbReference type="EMBL" id="LSDN01000024">
    <property type="protein sequence ID" value="KXB79528.1"/>
    <property type="molecule type" value="Genomic_DNA"/>
</dbReference>
<dbReference type="InterPro" id="IPR020622">
    <property type="entry name" value="Ala_racemase_pyridoxalP-BS"/>
</dbReference>
<dbReference type="EC" id="5.1.1.1" evidence="4"/>
<protein>
    <recommendedName>
        <fullName evidence="4">Alanine racemase</fullName>
        <ecNumber evidence="4">5.1.1.1</ecNumber>
    </recommendedName>
</protein>
<dbReference type="GO" id="GO:0005829">
    <property type="term" value="C:cytosol"/>
    <property type="evidence" value="ECO:0007669"/>
    <property type="project" value="TreeGrafter"/>
</dbReference>
<dbReference type="SUPFAM" id="SSF50621">
    <property type="entry name" value="Alanine racemase C-terminal domain-like"/>
    <property type="match status" value="1"/>
</dbReference>
<dbReference type="InterPro" id="IPR029066">
    <property type="entry name" value="PLP-binding_barrel"/>
</dbReference>
<evidence type="ECO:0000256" key="1">
    <source>
        <dbReference type="ARBA" id="ARBA00001933"/>
    </source>
</evidence>
<dbReference type="GO" id="GO:0030170">
    <property type="term" value="F:pyridoxal phosphate binding"/>
    <property type="evidence" value="ECO:0007669"/>
    <property type="project" value="UniProtKB-UniRule"/>
</dbReference>
<evidence type="ECO:0000259" key="7">
    <source>
        <dbReference type="SMART" id="SM01005"/>
    </source>
</evidence>
<gene>
    <name evidence="8" type="ORF">HMPREF1862_01745</name>
</gene>
<proteinExistence type="inferred from homology"/>
<dbReference type="NCBIfam" id="TIGR00492">
    <property type="entry name" value="alr"/>
    <property type="match status" value="1"/>
</dbReference>
<dbReference type="GO" id="GO:0009252">
    <property type="term" value="P:peptidoglycan biosynthetic process"/>
    <property type="evidence" value="ECO:0007669"/>
    <property type="project" value="TreeGrafter"/>
</dbReference>
<comment type="function">
    <text evidence="4">Catalyzes the interconversion of L-alanine and D-alanine. May also act on other amino acids.</text>
</comment>